<dbReference type="GO" id="GO:0016757">
    <property type="term" value="F:glycosyltransferase activity"/>
    <property type="evidence" value="ECO:0007669"/>
    <property type="project" value="UniProtKB-KW"/>
</dbReference>
<name>A0ABV4JK51_9ENTR</name>
<evidence type="ECO:0000313" key="2">
    <source>
        <dbReference type="EMBL" id="MEZ4052847.1"/>
    </source>
</evidence>
<accession>A0ABV4JK51</accession>
<gene>
    <name evidence="2" type="ORF">QVM81_14805</name>
</gene>
<dbReference type="EC" id="2.4.-.-" evidence="2"/>
<dbReference type="RefSeq" id="WP_045328112.1">
    <property type="nucleotide sequence ID" value="NZ_CBCYLN010000001.1"/>
</dbReference>
<dbReference type="EMBL" id="JAUEHC010000022">
    <property type="protein sequence ID" value="MEZ4052847.1"/>
    <property type="molecule type" value="Genomic_DNA"/>
</dbReference>
<evidence type="ECO:0000313" key="3">
    <source>
        <dbReference type="Proteomes" id="UP001567731"/>
    </source>
</evidence>
<dbReference type="SUPFAM" id="SSF53448">
    <property type="entry name" value="Nucleotide-diphospho-sugar transferases"/>
    <property type="match status" value="1"/>
</dbReference>
<sequence>MQNKRITILMATYNGGEHIENQLLSLQQQKYKDWILYIHDDGSKDNTVSIIKKMQLNDSRINLIEDGITRLGAGKNFLSTVKYVQTDYAIFCDQDDIWLENKLSSMFSFAENKGLATCDLPCIIYTDGYAFDDETGDIDFSGISHNHADSLKDFLFFNGGYQGCSIMFNKAMVNIITDYRGYVHLHDDIVSLIAHAVGYVYFLPKKLMLYRQHAEAVTGQKTFNNGIRAKLSSKVDYLLSKEHFIVKKSFYDNYKYLLSKEVKNDFDKFFKICFAKNKFLQLVFLVKYGFRLNNSRLKLLLKCMLRRTFSK</sequence>
<dbReference type="Proteomes" id="UP001567731">
    <property type="component" value="Unassembled WGS sequence"/>
</dbReference>
<feature type="domain" description="Glycosyltransferase 2-like" evidence="1">
    <location>
        <begin position="7"/>
        <end position="117"/>
    </location>
</feature>
<organism evidence="2 3">
    <name type="scientific">Enterobacter rongchengensis</name>
    <dbReference type="NCBI Taxonomy" id="3030999"/>
    <lineage>
        <taxon>Bacteria</taxon>
        <taxon>Pseudomonadati</taxon>
        <taxon>Pseudomonadota</taxon>
        <taxon>Gammaproteobacteria</taxon>
        <taxon>Enterobacterales</taxon>
        <taxon>Enterobacteriaceae</taxon>
        <taxon>Enterobacter</taxon>
    </lineage>
</organism>
<dbReference type="InterPro" id="IPR001173">
    <property type="entry name" value="Glyco_trans_2-like"/>
</dbReference>
<reference evidence="2 3" key="1">
    <citation type="submission" date="2023-06" db="EMBL/GenBank/DDBJ databases">
        <title>Genome characterization of Enterobacterales and Pseudomonas spp isolates with different phenotypes to cefepime-taniborbactam.</title>
        <authorList>
            <person name="Hernandez-Garcia M."/>
            <person name="Garcia-Castillo M."/>
            <person name="Ruiz-Garbajosa P."/>
            <person name="Canton R."/>
        </authorList>
    </citation>
    <scope>NUCLEOTIDE SEQUENCE [LARGE SCALE GENOMIC DNA]</scope>
    <source>
        <strain evidence="2 3">A003</strain>
    </source>
</reference>
<proteinExistence type="predicted"/>
<evidence type="ECO:0000259" key="1">
    <source>
        <dbReference type="Pfam" id="PF00535"/>
    </source>
</evidence>
<dbReference type="PANTHER" id="PTHR22916">
    <property type="entry name" value="GLYCOSYLTRANSFERASE"/>
    <property type="match status" value="1"/>
</dbReference>
<keyword evidence="3" id="KW-1185">Reference proteome</keyword>
<keyword evidence="2" id="KW-0808">Transferase</keyword>
<keyword evidence="2" id="KW-0328">Glycosyltransferase</keyword>
<comment type="caution">
    <text evidence="2">The sequence shown here is derived from an EMBL/GenBank/DDBJ whole genome shotgun (WGS) entry which is preliminary data.</text>
</comment>
<dbReference type="PANTHER" id="PTHR22916:SF3">
    <property type="entry name" value="UDP-GLCNAC:BETAGAL BETA-1,3-N-ACETYLGLUCOSAMINYLTRANSFERASE-LIKE PROTEIN 1"/>
    <property type="match status" value="1"/>
</dbReference>
<protein>
    <submittedName>
        <fullName evidence="2">Glycosyltransferase</fullName>
        <ecNumber evidence="2">2.4.-.-</ecNumber>
    </submittedName>
</protein>
<dbReference type="InterPro" id="IPR029044">
    <property type="entry name" value="Nucleotide-diphossugar_trans"/>
</dbReference>
<dbReference type="Gene3D" id="3.90.550.10">
    <property type="entry name" value="Spore Coat Polysaccharide Biosynthesis Protein SpsA, Chain A"/>
    <property type="match status" value="1"/>
</dbReference>
<dbReference type="Pfam" id="PF00535">
    <property type="entry name" value="Glycos_transf_2"/>
    <property type="match status" value="1"/>
</dbReference>